<protein>
    <submittedName>
        <fullName evidence="1">Uncharacterized protein</fullName>
    </submittedName>
</protein>
<proteinExistence type="predicted"/>
<reference evidence="1" key="1">
    <citation type="submission" date="2020-05" db="EMBL/GenBank/DDBJ databases">
        <title>Large-scale comparative analyses of tick genomes elucidate their genetic diversity and vector capacities.</title>
        <authorList>
            <person name="Jia N."/>
            <person name="Wang J."/>
            <person name="Shi W."/>
            <person name="Du L."/>
            <person name="Sun Y."/>
            <person name="Zhan W."/>
            <person name="Jiang J."/>
            <person name="Wang Q."/>
            <person name="Zhang B."/>
            <person name="Ji P."/>
            <person name="Sakyi L.B."/>
            <person name="Cui X."/>
            <person name="Yuan T."/>
            <person name="Jiang B."/>
            <person name="Yang W."/>
            <person name="Lam T.T.-Y."/>
            <person name="Chang Q."/>
            <person name="Ding S."/>
            <person name="Wang X."/>
            <person name="Zhu J."/>
            <person name="Ruan X."/>
            <person name="Zhao L."/>
            <person name="Wei J."/>
            <person name="Que T."/>
            <person name="Du C."/>
            <person name="Cheng J."/>
            <person name="Dai P."/>
            <person name="Han X."/>
            <person name="Huang E."/>
            <person name="Gao Y."/>
            <person name="Liu J."/>
            <person name="Shao H."/>
            <person name="Ye R."/>
            <person name="Li L."/>
            <person name="Wei W."/>
            <person name="Wang X."/>
            <person name="Wang C."/>
            <person name="Yang T."/>
            <person name="Huo Q."/>
            <person name="Li W."/>
            <person name="Guo W."/>
            <person name="Chen H."/>
            <person name="Zhou L."/>
            <person name="Ni X."/>
            <person name="Tian J."/>
            <person name="Zhou Y."/>
            <person name="Sheng Y."/>
            <person name="Liu T."/>
            <person name="Pan Y."/>
            <person name="Xia L."/>
            <person name="Li J."/>
            <person name="Zhao F."/>
            <person name="Cao W."/>
        </authorList>
    </citation>
    <scope>NUCLEOTIDE SEQUENCE</scope>
    <source>
        <strain evidence="1">Dsil-2018</strain>
    </source>
</reference>
<evidence type="ECO:0000313" key="1">
    <source>
        <dbReference type="EMBL" id="KAH7979610.1"/>
    </source>
</evidence>
<gene>
    <name evidence="1" type="ORF">HPB49_010122</name>
</gene>
<dbReference type="Proteomes" id="UP000821865">
    <property type="component" value="Chromosome 1"/>
</dbReference>
<keyword evidence="2" id="KW-1185">Reference proteome</keyword>
<name>A0ACB8DZC2_DERSI</name>
<sequence length="97" mass="11218">MEVEAAFILFRRSLERSNLRYTIVCDGYSRSYLALQGDEVYRYIPIEKKDYVNHVQKRMGTALRNLVTKRKGPGHESLGVKVRLTADLISKLTSYYG</sequence>
<accession>A0ACB8DZC2</accession>
<comment type="caution">
    <text evidence="1">The sequence shown here is derived from an EMBL/GenBank/DDBJ whole genome shotgun (WGS) entry which is preliminary data.</text>
</comment>
<dbReference type="EMBL" id="CM023470">
    <property type="protein sequence ID" value="KAH7979610.1"/>
    <property type="molecule type" value="Genomic_DNA"/>
</dbReference>
<organism evidence="1 2">
    <name type="scientific">Dermacentor silvarum</name>
    <name type="common">Tick</name>
    <dbReference type="NCBI Taxonomy" id="543639"/>
    <lineage>
        <taxon>Eukaryota</taxon>
        <taxon>Metazoa</taxon>
        <taxon>Ecdysozoa</taxon>
        <taxon>Arthropoda</taxon>
        <taxon>Chelicerata</taxon>
        <taxon>Arachnida</taxon>
        <taxon>Acari</taxon>
        <taxon>Parasitiformes</taxon>
        <taxon>Ixodida</taxon>
        <taxon>Ixodoidea</taxon>
        <taxon>Ixodidae</taxon>
        <taxon>Rhipicephalinae</taxon>
        <taxon>Dermacentor</taxon>
    </lineage>
</organism>
<evidence type="ECO:0000313" key="2">
    <source>
        <dbReference type="Proteomes" id="UP000821865"/>
    </source>
</evidence>